<dbReference type="EMBL" id="JACHMK010000001">
    <property type="protein sequence ID" value="MBB6333718.1"/>
    <property type="molecule type" value="Genomic_DNA"/>
</dbReference>
<dbReference type="Pfam" id="PF07972">
    <property type="entry name" value="Flavodoxin_NdrI"/>
    <property type="match status" value="1"/>
</dbReference>
<evidence type="ECO:0000256" key="3">
    <source>
        <dbReference type="ARBA" id="ARBA00020129"/>
    </source>
</evidence>
<dbReference type="PIRSF" id="PIRSF005087">
    <property type="entry name" value="NrdI"/>
    <property type="match status" value="1"/>
</dbReference>
<dbReference type="OrthoDB" id="350535at2"/>
<name>A0A7K0K7J0_9ACTO</name>
<dbReference type="PANTHER" id="PTHR37297">
    <property type="entry name" value="PROTEIN NRDI"/>
    <property type="match status" value="1"/>
</dbReference>
<dbReference type="InterPro" id="IPR029039">
    <property type="entry name" value="Flavoprotein-like_sf"/>
</dbReference>
<accession>A0A7K0K7J0</accession>
<sequence length="138" mass="15262">MVKVVYFSSATNNTKRFVDKLGLPNERIPLRRSDPALHVDEPYVLIVPTYGGGNIKGAVPKQVIAFLNDPENRRRCVGVISSGNTNFGTAYCLAGDIVSAKLGIPHMYKFELLGTPEDVSRVREGLEEFWQRISPTPA</sequence>
<proteinExistence type="inferred from homology"/>
<dbReference type="RefSeq" id="WP_154475490.1">
    <property type="nucleotide sequence ID" value="NZ_JACHMK010000001.1"/>
</dbReference>
<dbReference type="Proteomes" id="UP000617426">
    <property type="component" value="Unassembled WGS sequence"/>
</dbReference>
<dbReference type="Gene3D" id="3.40.50.360">
    <property type="match status" value="1"/>
</dbReference>
<dbReference type="AlphaFoldDB" id="A0A7K0K7J0"/>
<gene>
    <name evidence="4" type="primary">nrdI</name>
    <name evidence="5" type="ORF">HD592_000283</name>
</gene>
<comment type="function">
    <text evidence="1 4">Probably involved in ribonucleotide reductase function.</text>
</comment>
<protein>
    <recommendedName>
        <fullName evidence="3 4">Protein NrdI</fullName>
    </recommendedName>
</protein>
<comment type="similarity">
    <text evidence="2 4">Belongs to the NrdI family.</text>
</comment>
<dbReference type="GeneID" id="85978276"/>
<evidence type="ECO:0000313" key="6">
    <source>
        <dbReference type="Proteomes" id="UP000617426"/>
    </source>
</evidence>
<dbReference type="PANTHER" id="PTHR37297:SF1">
    <property type="entry name" value="PROTEIN NRDI"/>
    <property type="match status" value="1"/>
</dbReference>
<comment type="caution">
    <text evidence="5">The sequence shown here is derived from an EMBL/GenBank/DDBJ whole genome shotgun (WGS) entry which is preliminary data.</text>
</comment>
<dbReference type="GO" id="GO:0010181">
    <property type="term" value="F:FMN binding"/>
    <property type="evidence" value="ECO:0007669"/>
    <property type="project" value="InterPro"/>
</dbReference>
<organism evidence="5 6">
    <name type="scientific">Schaalia hyovaginalis</name>
    <dbReference type="NCBI Taxonomy" id="29316"/>
    <lineage>
        <taxon>Bacteria</taxon>
        <taxon>Bacillati</taxon>
        <taxon>Actinomycetota</taxon>
        <taxon>Actinomycetes</taxon>
        <taxon>Actinomycetales</taxon>
        <taxon>Actinomycetaceae</taxon>
        <taxon>Schaalia</taxon>
    </lineage>
</organism>
<dbReference type="InterPro" id="IPR020852">
    <property type="entry name" value="RNR_Ib_NrdI_bac"/>
</dbReference>
<evidence type="ECO:0000256" key="1">
    <source>
        <dbReference type="ARBA" id="ARBA00003999"/>
    </source>
</evidence>
<dbReference type="HAMAP" id="MF_00128">
    <property type="entry name" value="NrdI"/>
    <property type="match status" value="1"/>
</dbReference>
<evidence type="ECO:0000313" key="5">
    <source>
        <dbReference type="EMBL" id="MBB6333718.1"/>
    </source>
</evidence>
<evidence type="ECO:0000256" key="4">
    <source>
        <dbReference type="HAMAP-Rule" id="MF_00128"/>
    </source>
</evidence>
<dbReference type="InterPro" id="IPR004465">
    <property type="entry name" value="RNR_NrdI"/>
</dbReference>
<reference evidence="5" key="1">
    <citation type="submission" date="2020-08" db="EMBL/GenBank/DDBJ databases">
        <title>Sequencing the genomes of 1000 actinobacteria strains.</title>
        <authorList>
            <person name="Klenk H.-P."/>
        </authorList>
    </citation>
    <scope>NUCLEOTIDE SEQUENCE</scope>
    <source>
        <strain evidence="5">DSM 10695</strain>
    </source>
</reference>
<keyword evidence="6" id="KW-1185">Reference proteome</keyword>
<dbReference type="NCBIfam" id="TIGR00333">
    <property type="entry name" value="nrdI"/>
    <property type="match status" value="1"/>
</dbReference>
<dbReference type="SUPFAM" id="SSF52218">
    <property type="entry name" value="Flavoproteins"/>
    <property type="match status" value="1"/>
</dbReference>
<evidence type="ECO:0000256" key="2">
    <source>
        <dbReference type="ARBA" id="ARBA00009942"/>
    </source>
</evidence>